<proteinExistence type="predicted"/>
<feature type="region of interest" description="Disordered" evidence="1">
    <location>
        <begin position="84"/>
        <end position="112"/>
    </location>
</feature>
<organism evidence="2 3">
    <name type="scientific">Labeo rohita</name>
    <name type="common">Indian major carp</name>
    <name type="synonym">Cyprinus rohita</name>
    <dbReference type="NCBI Taxonomy" id="84645"/>
    <lineage>
        <taxon>Eukaryota</taxon>
        <taxon>Metazoa</taxon>
        <taxon>Chordata</taxon>
        <taxon>Craniata</taxon>
        <taxon>Vertebrata</taxon>
        <taxon>Euteleostomi</taxon>
        <taxon>Actinopterygii</taxon>
        <taxon>Neopterygii</taxon>
        <taxon>Teleostei</taxon>
        <taxon>Ostariophysi</taxon>
        <taxon>Cypriniformes</taxon>
        <taxon>Cyprinidae</taxon>
        <taxon>Labeoninae</taxon>
        <taxon>Labeonini</taxon>
        <taxon>Labeo</taxon>
    </lineage>
</organism>
<dbReference type="AlphaFoldDB" id="A0A498LLJ3"/>
<protein>
    <submittedName>
        <fullName evidence="2">Uncharacterized protein</fullName>
    </submittedName>
</protein>
<sequence>MRDQPRRRTAGTGGFFRAFSPVIRSSVPKPCFPTNVTLLLKFIPKKRRLISTPICDLSTSANTSKQSLTGRERRFAEYKGVFRPGRVTQQPGEGPGRGSCATGEASLQSAPLPSRPIKPVVHVATCRQGGAREDLLSL</sequence>
<evidence type="ECO:0000313" key="3">
    <source>
        <dbReference type="Proteomes" id="UP000290572"/>
    </source>
</evidence>
<evidence type="ECO:0000256" key="1">
    <source>
        <dbReference type="SAM" id="MobiDB-lite"/>
    </source>
</evidence>
<name>A0A498LLJ3_LABRO</name>
<dbReference type="EMBL" id="QBIY01013297">
    <property type="protein sequence ID" value="RXN08881.1"/>
    <property type="molecule type" value="Genomic_DNA"/>
</dbReference>
<evidence type="ECO:0000313" key="2">
    <source>
        <dbReference type="EMBL" id="RXN08881.1"/>
    </source>
</evidence>
<comment type="caution">
    <text evidence="2">The sequence shown here is derived from an EMBL/GenBank/DDBJ whole genome shotgun (WGS) entry which is preliminary data.</text>
</comment>
<accession>A0A498LLJ3</accession>
<keyword evidence="3" id="KW-1185">Reference proteome</keyword>
<dbReference type="Proteomes" id="UP000290572">
    <property type="component" value="Unassembled WGS sequence"/>
</dbReference>
<gene>
    <name evidence="2" type="ORF">ROHU_011420</name>
</gene>
<reference evidence="2 3" key="1">
    <citation type="submission" date="2018-03" db="EMBL/GenBank/DDBJ databases">
        <title>Draft genome sequence of Rohu Carp (Labeo rohita).</title>
        <authorList>
            <person name="Das P."/>
            <person name="Kushwaha B."/>
            <person name="Joshi C.G."/>
            <person name="Kumar D."/>
            <person name="Nagpure N.S."/>
            <person name="Sahoo L."/>
            <person name="Das S.P."/>
            <person name="Bit A."/>
            <person name="Patnaik S."/>
            <person name="Meher P.K."/>
            <person name="Jayasankar P."/>
            <person name="Koringa P.G."/>
            <person name="Patel N.V."/>
            <person name="Hinsu A.T."/>
            <person name="Kumar R."/>
            <person name="Pandey M."/>
            <person name="Agarwal S."/>
            <person name="Srivastava S."/>
            <person name="Singh M."/>
            <person name="Iquebal M.A."/>
            <person name="Jaiswal S."/>
            <person name="Angadi U.B."/>
            <person name="Kumar N."/>
            <person name="Raza M."/>
            <person name="Shah T.M."/>
            <person name="Rai A."/>
            <person name="Jena J.K."/>
        </authorList>
    </citation>
    <scope>NUCLEOTIDE SEQUENCE [LARGE SCALE GENOMIC DNA]</scope>
    <source>
        <strain evidence="2">DASCIFA01</strain>
        <tissue evidence="2">Testis</tissue>
    </source>
</reference>